<keyword evidence="2" id="KW-0812">Transmembrane</keyword>
<protein>
    <recommendedName>
        <fullName evidence="3">G5 domain-containing protein</fullName>
    </recommendedName>
</protein>
<dbReference type="RefSeq" id="WP_199869113.1">
    <property type="nucleotide sequence ID" value="NZ_JAAGPU010000002.1"/>
</dbReference>
<comment type="caution">
    <text evidence="4">The sequence shown here is derived from an EMBL/GenBank/DDBJ whole genome shotgun (WGS) entry which is preliminary data.</text>
</comment>
<name>A0A6M0H2C9_9CLOT</name>
<dbReference type="InterPro" id="IPR011098">
    <property type="entry name" value="G5_dom"/>
</dbReference>
<dbReference type="SMART" id="SM01208">
    <property type="entry name" value="G5"/>
    <property type="match status" value="1"/>
</dbReference>
<feature type="domain" description="G5" evidence="3">
    <location>
        <begin position="378"/>
        <end position="456"/>
    </location>
</feature>
<proteinExistence type="predicted"/>
<dbReference type="AlphaFoldDB" id="A0A6M0H2C9"/>
<dbReference type="InterPro" id="IPR022029">
    <property type="entry name" value="YoaR-like_PG-bd"/>
</dbReference>
<feature type="transmembrane region" description="Helical" evidence="2">
    <location>
        <begin position="20"/>
        <end position="38"/>
    </location>
</feature>
<dbReference type="PANTHER" id="PTHR35788">
    <property type="entry name" value="EXPORTED PROTEIN-RELATED"/>
    <property type="match status" value="1"/>
</dbReference>
<gene>
    <name evidence="4" type="ORF">G3M99_02700</name>
</gene>
<sequence length="456" mass="52481">MNIVKKGERLMWSMFGKKYLLIGISIIIITIVTINIYVKTFEKVVYPNVYVEDIYIGKLNEEDAIKKIHINFEKKILDKNIIIQVEQEEFKISFKELGIEYDIQKAVKEAINYSKDLNVLKKFITLIKGDKNYINIDLKYNEKAVDGIIYSIESDVNIKPLESEIKIDSNGVIQITEDATGIKLESDILKKDILKEIESKKIEEKSYIVGNLITWYPKKTKEKLKIINRSITEFSTEFMNSGYSRKKNIKLATEAINGKVLMPNETFSFNDVVGPRTASKGYERANVISGNRYIEDIGGGVCQVSTTLYNAVLKSDLEVLERRNHSLRVKYVPLGLDAMVSYGASDLKFKNTTDYPIYIYGEANENYVAFKIYSNNSLAKKHFEIETNIEDIIKPKNFIKYNSNMAKGERYVQKTGKPGYKVNSYKKIYVDGKFIEKKLISKDIYKQVENIVIEGR</sequence>
<evidence type="ECO:0000313" key="5">
    <source>
        <dbReference type="Proteomes" id="UP000481872"/>
    </source>
</evidence>
<dbReference type="Pfam" id="PF12229">
    <property type="entry name" value="PG_binding_4"/>
    <property type="match status" value="1"/>
</dbReference>
<accession>A0A6M0H2C9</accession>
<evidence type="ECO:0000313" key="4">
    <source>
        <dbReference type="EMBL" id="NEU03782.1"/>
    </source>
</evidence>
<keyword evidence="5" id="KW-1185">Reference proteome</keyword>
<dbReference type="PANTHER" id="PTHR35788:SF1">
    <property type="entry name" value="EXPORTED PROTEIN"/>
    <property type="match status" value="1"/>
</dbReference>
<dbReference type="EMBL" id="JAAGPU010000002">
    <property type="protein sequence ID" value="NEU03782.1"/>
    <property type="molecule type" value="Genomic_DNA"/>
</dbReference>
<reference evidence="4 5" key="1">
    <citation type="submission" date="2020-02" db="EMBL/GenBank/DDBJ databases">
        <title>Genome assembly of a novel Clostridium senegalense strain.</title>
        <authorList>
            <person name="Gupta T.B."/>
            <person name="Jauregui R."/>
            <person name="Maclean P."/>
            <person name="Nawarathana A."/>
            <person name="Brightwell G."/>
        </authorList>
    </citation>
    <scope>NUCLEOTIDE SEQUENCE [LARGE SCALE GENOMIC DNA]</scope>
    <source>
        <strain evidence="4 5">AGRFS4</strain>
    </source>
</reference>
<dbReference type="Pfam" id="PF07501">
    <property type="entry name" value="G5"/>
    <property type="match status" value="1"/>
</dbReference>
<dbReference type="InterPro" id="IPR007391">
    <property type="entry name" value="Vancomycin_resist_VanW"/>
</dbReference>
<dbReference type="Gene3D" id="2.20.230.10">
    <property type="entry name" value="Resuscitation-promoting factor rpfb"/>
    <property type="match status" value="1"/>
</dbReference>
<dbReference type="PROSITE" id="PS51109">
    <property type="entry name" value="G5"/>
    <property type="match status" value="1"/>
</dbReference>
<dbReference type="InterPro" id="IPR052913">
    <property type="entry name" value="Glycopeptide_resist_protein"/>
</dbReference>
<keyword evidence="2" id="KW-0472">Membrane</keyword>
<keyword evidence="1" id="KW-0732">Signal</keyword>
<organism evidence="4 5">
    <name type="scientific">Clostridium senegalense</name>
    <dbReference type="NCBI Taxonomy" id="1465809"/>
    <lineage>
        <taxon>Bacteria</taxon>
        <taxon>Bacillati</taxon>
        <taxon>Bacillota</taxon>
        <taxon>Clostridia</taxon>
        <taxon>Eubacteriales</taxon>
        <taxon>Clostridiaceae</taxon>
        <taxon>Clostridium</taxon>
    </lineage>
</organism>
<evidence type="ECO:0000256" key="1">
    <source>
        <dbReference type="ARBA" id="ARBA00022729"/>
    </source>
</evidence>
<evidence type="ECO:0000259" key="3">
    <source>
        <dbReference type="PROSITE" id="PS51109"/>
    </source>
</evidence>
<keyword evidence="2" id="KW-1133">Transmembrane helix</keyword>
<dbReference type="Pfam" id="PF04294">
    <property type="entry name" value="VanW"/>
    <property type="match status" value="1"/>
</dbReference>
<evidence type="ECO:0000256" key="2">
    <source>
        <dbReference type="SAM" id="Phobius"/>
    </source>
</evidence>
<dbReference type="Proteomes" id="UP000481872">
    <property type="component" value="Unassembled WGS sequence"/>
</dbReference>